<dbReference type="GeneID" id="55014831"/>
<keyword evidence="1" id="KW-0472">Membrane</keyword>
<dbReference type="Proteomes" id="UP000310300">
    <property type="component" value="Segment"/>
</dbReference>
<accession>A0A4P6QXJ2</accession>
<evidence type="ECO:0000256" key="1">
    <source>
        <dbReference type="SAM" id="Phobius"/>
    </source>
</evidence>
<feature type="transmembrane region" description="Helical" evidence="1">
    <location>
        <begin position="6"/>
        <end position="36"/>
    </location>
</feature>
<dbReference type="EMBL" id="MK450538">
    <property type="protein sequence ID" value="QBJ05136.1"/>
    <property type="molecule type" value="Genomic_DNA"/>
</dbReference>
<sequence length="43" mass="4784">MKTTSIILIILLWINLFIGNSFTSTALTLATTLVILKLYKKGD</sequence>
<organism evidence="2 3">
    <name type="scientific">Staphylococcus phage vB_SpsS_QT1</name>
    <dbReference type="NCBI Taxonomy" id="2510452"/>
    <lineage>
        <taxon>Viruses</taxon>
        <taxon>Duplodnaviria</taxon>
        <taxon>Heunggongvirae</taxon>
        <taxon>Uroviricota</taxon>
        <taxon>Caudoviricetes</taxon>
        <taxon>Fibralongavirus</taxon>
        <taxon>Fibralongavirus QT1</taxon>
    </lineage>
</organism>
<proteinExistence type="predicted"/>
<name>A0A4P6QXJ2_9CAUD</name>
<evidence type="ECO:0000313" key="2">
    <source>
        <dbReference type="EMBL" id="QBJ05136.1"/>
    </source>
</evidence>
<evidence type="ECO:0000313" key="3">
    <source>
        <dbReference type="Proteomes" id="UP000310300"/>
    </source>
</evidence>
<dbReference type="KEGG" id="vg:55014831"/>
<dbReference type="RefSeq" id="YP_009823321.1">
    <property type="nucleotide sequence ID" value="NC_048192.1"/>
</dbReference>
<keyword evidence="3" id="KW-1185">Reference proteome</keyword>
<keyword evidence="1" id="KW-1133">Transmembrane helix</keyword>
<keyword evidence="1" id="KW-0812">Transmembrane</keyword>
<reference evidence="3" key="1">
    <citation type="submission" date="2019-01" db="EMBL/GenBank/DDBJ databases">
        <title>New genus Fibralongavirus in Staphylococcus pseudintermedius Siphoviridae phages.</title>
        <authorList>
            <person name="Zeman M."/>
            <person name="Vrbovska V."/>
            <person name="Bardy P."/>
            <person name="Pantucek R."/>
        </authorList>
    </citation>
    <scope>NUCLEOTIDE SEQUENCE [LARGE SCALE GENOMIC DNA]</scope>
</reference>
<protein>
    <submittedName>
        <fullName evidence="2">Uncharacterized protein</fullName>
    </submittedName>
</protein>